<dbReference type="InterPro" id="IPR029071">
    <property type="entry name" value="Ubiquitin-like_domsf"/>
</dbReference>
<reference evidence="1" key="1">
    <citation type="submission" date="2021-02" db="EMBL/GenBank/DDBJ databases">
        <authorList>
            <person name="Dougan E. K."/>
            <person name="Rhodes N."/>
            <person name="Thang M."/>
            <person name="Chan C."/>
        </authorList>
    </citation>
    <scope>NUCLEOTIDE SEQUENCE</scope>
</reference>
<feature type="non-terminal residue" evidence="1">
    <location>
        <position position="1"/>
    </location>
</feature>
<dbReference type="EMBL" id="CAJNNW010025899">
    <property type="protein sequence ID" value="CAE8680842.1"/>
    <property type="molecule type" value="Genomic_DNA"/>
</dbReference>
<gene>
    <name evidence="1" type="ORF">PGLA1383_LOCUS23297</name>
    <name evidence="2" type="ORF">PGLA2088_LOCUS22153</name>
</gene>
<evidence type="ECO:0000313" key="3">
    <source>
        <dbReference type="Proteomes" id="UP000654075"/>
    </source>
</evidence>
<dbReference type="SUPFAM" id="SSF54236">
    <property type="entry name" value="Ubiquitin-like"/>
    <property type="match status" value="1"/>
</dbReference>
<keyword evidence="3" id="KW-1185">Reference proteome</keyword>
<dbReference type="AlphaFoldDB" id="A0A813F4U8"/>
<dbReference type="Proteomes" id="UP000626109">
    <property type="component" value="Unassembled WGS sequence"/>
</dbReference>
<evidence type="ECO:0008006" key="4">
    <source>
        <dbReference type="Google" id="ProtNLM"/>
    </source>
</evidence>
<accession>A0A813F4U8</accession>
<dbReference type="Proteomes" id="UP000654075">
    <property type="component" value="Unassembled WGS sequence"/>
</dbReference>
<dbReference type="EMBL" id="CAJNNV010017456">
    <property type="protein sequence ID" value="CAE8605167.1"/>
    <property type="molecule type" value="Genomic_DNA"/>
</dbReference>
<sequence length="173" mass="19143">HLCTVEASHDWTGLQLKEAIQASSEVEASTQRLVLGSGGELRDQDLIGSALGNAEEADLLLIRKGRYDGSYEAQPTWNGLCKFEIAGSTVYRGELSAPVLWDEANPRKCKFTHHVNGTAEWATRHTNGTHTAEQGLDETFELEFLADTPQAGFRGQFQRSYEGKLDLQIGRFC</sequence>
<name>A0A813F4U8_POLGL</name>
<protein>
    <recommendedName>
        <fullName evidence="4">Ubiquitin-like domain-containing protein</fullName>
    </recommendedName>
</protein>
<organism evidence="1 3">
    <name type="scientific">Polarella glacialis</name>
    <name type="common">Dinoflagellate</name>
    <dbReference type="NCBI Taxonomy" id="89957"/>
    <lineage>
        <taxon>Eukaryota</taxon>
        <taxon>Sar</taxon>
        <taxon>Alveolata</taxon>
        <taxon>Dinophyceae</taxon>
        <taxon>Suessiales</taxon>
        <taxon>Suessiaceae</taxon>
        <taxon>Polarella</taxon>
    </lineage>
</organism>
<comment type="caution">
    <text evidence="1">The sequence shown here is derived from an EMBL/GenBank/DDBJ whole genome shotgun (WGS) entry which is preliminary data.</text>
</comment>
<proteinExistence type="predicted"/>
<evidence type="ECO:0000313" key="2">
    <source>
        <dbReference type="EMBL" id="CAE8680842.1"/>
    </source>
</evidence>
<evidence type="ECO:0000313" key="1">
    <source>
        <dbReference type="EMBL" id="CAE8605167.1"/>
    </source>
</evidence>